<dbReference type="KEGG" id="tpty:NCTC11468_01321"/>
<evidence type="ECO:0000313" key="2">
    <source>
        <dbReference type="Proteomes" id="UP000248758"/>
    </source>
</evidence>
<accession>A0A2X5PBK5</accession>
<organism evidence="1 2">
    <name type="scientific">Tatumella ptyseos</name>
    <dbReference type="NCBI Taxonomy" id="82987"/>
    <lineage>
        <taxon>Bacteria</taxon>
        <taxon>Pseudomonadati</taxon>
        <taxon>Pseudomonadota</taxon>
        <taxon>Gammaproteobacteria</taxon>
        <taxon>Enterobacterales</taxon>
        <taxon>Erwiniaceae</taxon>
        <taxon>Tatumella</taxon>
    </lineage>
</organism>
<evidence type="ECO:0008006" key="3">
    <source>
        <dbReference type="Google" id="ProtNLM"/>
    </source>
</evidence>
<protein>
    <recommendedName>
        <fullName evidence="3">Leucyl/phenylalanyl-tRNA--protein transferase</fullName>
    </recommendedName>
</protein>
<reference evidence="1 2" key="1">
    <citation type="submission" date="2018-06" db="EMBL/GenBank/DDBJ databases">
        <authorList>
            <consortium name="Pathogen Informatics"/>
            <person name="Doyle S."/>
        </authorList>
    </citation>
    <scope>NUCLEOTIDE SEQUENCE [LARGE SCALE GENOMIC DNA]</scope>
    <source>
        <strain evidence="1 2">NCTC11468</strain>
    </source>
</reference>
<dbReference type="Proteomes" id="UP000248758">
    <property type="component" value="Chromosome 1"/>
</dbReference>
<dbReference type="EMBL" id="LS483499">
    <property type="protein sequence ID" value="SQK74102.1"/>
    <property type="molecule type" value="Genomic_DNA"/>
</dbReference>
<sequence length="34" mass="3492">MPLILPQLAADTLSFPPPSQALTEPDGLLAFGGI</sequence>
<proteinExistence type="predicted"/>
<evidence type="ECO:0000313" key="1">
    <source>
        <dbReference type="EMBL" id="SQK74102.1"/>
    </source>
</evidence>
<gene>
    <name evidence="1" type="ORF">NCTC11468_01321</name>
</gene>
<dbReference type="InterPro" id="IPR042221">
    <property type="entry name" value="Leu/Phe-tRNA_Trfase_N"/>
</dbReference>
<dbReference type="AlphaFoldDB" id="A0A2X5PBK5"/>
<dbReference type="Gene3D" id="3.30.70.3550">
    <property type="entry name" value="Leucyl/phenylalanyl-tRNA-protein transferase, N-terminal domain"/>
    <property type="match status" value="1"/>
</dbReference>
<name>A0A2X5PBK5_9GAMM</name>